<protein>
    <submittedName>
        <fullName evidence="2">Uncharacterized protein</fullName>
    </submittedName>
</protein>
<organism evidence="2 3">
    <name type="scientific">Parasponia andersonii</name>
    <name type="common">Sponia andersonii</name>
    <dbReference type="NCBI Taxonomy" id="3476"/>
    <lineage>
        <taxon>Eukaryota</taxon>
        <taxon>Viridiplantae</taxon>
        <taxon>Streptophyta</taxon>
        <taxon>Embryophyta</taxon>
        <taxon>Tracheophyta</taxon>
        <taxon>Spermatophyta</taxon>
        <taxon>Magnoliopsida</taxon>
        <taxon>eudicotyledons</taxon>
        <taxon>Gunneridae</taxon>
        <taxon>Pentapetalae</taxon>
        <taxon>rosids</taxon>
        <taxon>fabids</taxon>
        <taxon>Rosales</taxon>
        <taxon>Cannabaceae</taxon>
        <taxon>Parasponia</taxon>
    </lineage>
</organism>
<dbReference type="AlphaFoldDB" id="A0A2P5C3X3"/>
<sequence length="109" mass="12438">MLAALAEANRKTEMAHEVILRLKDEVAEVCRDNVRLEELLASEGRSGRREDFDEEVQQKSGGQPPREVPAPSRSQMQGERQSQTRPFRARAAVDRRHQESLEGVLSNWK</sequence>
<feature type="compositionally biased region" description="Basic and acidic residues" evidence="1">
    <location>
        <begin position="91"/>
        <end position="100"/>
    </location>
</feature>
<evidence type="ECO:0000313" key="2">
    <source>
        <dbReference type="EMBL" id="PON55790.1"/>
    </source>
</evidence>
<feature type="region of interest" description="Disordered" evidence="1">
    <location>
        <begin position="40"/>
        <end position="109"/>
    </location>
</feature>
<reference evidence="3" key="1">
    <citation type="submission" date="2016-06" db="EMBL/GenBank/DDBJ databases">
        <title>Parallel loss of symbiosis genes in relatives of nitrogen-fixing non-legume Parasponia.</title>
        <authorList>
            <person name="Van Velzen R."/>
            <person name="Holmer R."/>
            <person name="Bu F."/>
            <person name="Rutten L."/>
            <person name="Van Zeijl A."/>
            <person name="Liu W."/>
            <person name="Santuari L."/>
            <person name="Cao Q."/>
            <person name="Sharma T."/>
            <person name="Shen D."/>
            <person name="Roswanjaya Y."/>
            <person name="Wardhani T."/>
            <person name="Kalhor M.S."/>
            <person name="Jansen J."/>
            <person name="Van den Hoogen J."/>
            <person name="Gungor B."/>
            <person name="Hartog M."/>
            <person name="Hontelez J."/>
            <person name="Verver J."/>
            <person name="Yang W.-C."/>
            <person name="Schijlen E."/>
            <person name="Repin R."/>
            <person name="Schilthuizen M."/>
            <person name="Schranz E."/>
            <person name="Heidstra R."/>
            <person name="Miyata K."/>
            <person name="Fedorova E."/>
            <person name="Kohlen W."/>
            <person name="Bisseling T."/>
            <person name="Smit S."/>
            <person name="Geurts R."/>
        </authorList>
    </citation>
    <scope>NUCLEOTIDE SEQUENCE [LARGE SCALE GENOMIC DNA]</scope>
    <source>
        <strain evidence="3">cv. WU1-14</strain>
    </source>
</reference>
<keyword evidence="3" id="KW-1185">Reference proteome</keyword>
<dbReference type="Proteomes" id="UP000237105">
    <property type="component" value="Unassembled WGS sequence"/>
</dbReference>
<dbReference type="EMBL" id="JXTB01000179">
    <property type="protein sequence ID" value="PON55790.1"/>
    <property type="molecule type" value="Genomic_DNA"/>
</dbReference>
<evidence type="ECO:0000256" key="1">
    <source>
        <dbReference type="SAM" id="MobiDB-lite"/>
    </source>
</evidence>
<feature type="compositionally biased region" description="Polar residues" evidence="1">
    <location>
        <begin position="72"/>
        <end position="85"/>
    </location>
</feature>
<comment type="caution">
    <text evidence="2">The sequence shown here is derived from an EMBL/GenBank/DDBJ whole genome shotgun (WGS) entry which is preliminary data.</text>
</comment>
<accession>A0A2P5C3X3</accession>
<name>A0A2P5C3X3_PARAD</name>
<proteinExistence type="predicted"/>
<gene>
    <name evidence="2" type="ORF">PanWU01x14_185990</name>
</gene>
<evidence type="ECO:0000313" key="3">
    <source>
        <dbReference type="Proteomes" id="UP000237105"/>
    </source>
</evidence>